<dbReference type="GO" id="GO:0017017">
    <property type="term" value="F:MAP kinase tyrosine/serine/threonine phosphatase activity"/>
    <property type="evidence" value="ECO:0007669"/>
    <property type="project" value="InterPro"/>
</dbReference>
<proteinExistence type="inferred from homology"/>
<evidence type="ECO:0000256" key="1">
    <source>
        <dbReference type="ARBA" id="ARBA00004123"/>
    </source>
</evidence>
<dbReference type="PRINTS" id="PR01764">
    <property type="entry name" value="MAPKPHPHTASE"/>
</dbReference>
<dbReference type="AlphaFoldDB" id="A0A7I8VKH5"/>
<dbReference type="GO" id="GO:0004725">
    <property type="term" value="F:protein tyrosine phosphatase activity"/>
    <property type="evidence" value="ECO:0007669"/>
    <property type="project" value="UniProtKB-EC"/>
</dbReference>
<feature type="region of interest" description="Disordered" evidence="7">
    <location>
        <begin position="368"/>
        <end position="387"/>
    </location>
</feature>
<dbReference type="EMBL" id="CAJFCJ010000006">
    <property type="protein sequence ID" value="CAD5116533.1"/>
    <property type="molecule type" value="Genomic_DNA"/>
</dbReference>
<evidence type="ECO:0000256" key="5">
    <source>
        <dbReference type="ARBA" id="ARBA00022912"/>
    </source>
</evidence>
<dbReference type="PANTHER" id="PTHR10159">
    <property type="entry name" value="DUAL SPECIFICITY PROTEIN PHOSPHATASE"/>
    <property type="match status" value="1"/>
</dbReference>
<keyword evidence="4" id="KW-0378">Hydrolase</keyword>
<comment type="similarity">
    <text evidence="2">Belongs to the protein-tyrosine phosphatase family. Non-receptor class dual specificity subfamily.</text>
</comment>
<dbReference type="PROSITE" id="PS50054">
    <property type="entry name" value="TYR_PHOSPHATASE_DUAL"/>
    <property type="match status" value="1"/>
</dbReference>
<dbReference type="Gene3D" id="3.40.250.10">
    <property type="entry name" value="Rhodanese-like domain"/>
    <property type="match status" value="1"/>
</dbReference>
<keyword evidence="12" id="KW-1185">Reference proteome</keyword>
<evidence type="ECO:0000256" key="3">
    <source>
        <dbReference type="ARBA" id="ARBA00013064"/>
    </source>
</evidence>
<dbReference type="InterPro" id="IPR000340">
    <property type="entry name" value="Dual-sp_phosphatase_cat-dom"/>
</dbReference>
<dbReference type="PROSITE" id="PS50206">
    <property type="entry name" value="RHODANESE_3"/>
    <property type="match status" value="1"/>
</dbReference>
<dbReference type="PANTHER" id="PTHR10159:SF530">
    <property type="entry name" value="DUAL SPECIFICITY PROTEIN PHOSPHATASE DDB_G0271350-RELATED"/>
    <property type="match status" value="1"/>
</dbReference>
<dbReference type="Pfam" id="PF00782">
    <property type="entry name" value="DSPc"/>
    <property type="match status" value="1"/>
</dbReference>
<reference evidence="11 12" key="1">
    <citation type="submission" date="2020-08" db="EMBL/GenBank/DDBJ databases">
        <authorList>
            <person name="Hejnol A."/>
        </authorList>
    </citation>
    <scope>NUCLEOTIDE SEQUENCE [LARGE SCALE GENOMIC DNA]</scope>
</reference>
<evidence type="ECO:0000259" key="10">
    <source>
        <dbReference type="PROSITE" id="PS50206"/>
    </source>
</evidence>
<dbReference type="OrthoDB" id="165342at2759"/>
<dbReference type="Pfam" id="PF00581">
    <property type="entry name" value="Rhodanese"/>
    <property type="match status" value="1"/>
</dbReference>
<dbReference type="CDD" id="cd01446">
    <property type="entry name" value="DSP_MapKP"/>
    <property type="match status" value="1"/>
</dbReference>
<keyword evidence="6" id="KW-0539">Nucleus</keyword>
<dbReference type="PROSITE" id="PS00383">
    <property type="entry name" value="TYR_PHOSPHATASE_1"/>
    <property type="match status" value="1"/>
</dbReference>
<dbReference type="GO" id="GO:0043409">
    <property type="term" value="P:negative regulation of MAPK cascade"/>
    <property type="evidence" value="ECO:0007669"/>
    <property type="project" value="TreeGrafter"/>
</dbReference>
<feature type="domain" description="Tyrosine-protein phosphatase" evidence="8">
    <location>
        <begin position="173"/>
        <end position="315"/>
    </location>
</feature>
<comment type="caution">
    <text evidence="11">The sequence shown here is derived from an EMBL/GenBank/DDBJ whole genome shotgun (WGS) entry which is preliminary data.</text>
</comment>
<dbReference type="InterPro" id="IPR000387">
    <property type="entry name" value="Tyr_Pase_dom"/>
</dbReference>
<organism evidence="11 12">
    <name type="scientific">Dimorphilus gyrociliatus</name>
    <dbReference type="NCBI Taxonomy" id="2664684"/>
    <lineage>
        <taxon>Eukaryota</taxon>
        <taxon>Metazoa</taxon>
        <taxon>Spiralia</taxon>
        <taxon>Lophotrochozoa</taxon>
        <taxon>Annelida</taxon>
        <taxon>Polychaeta</taxon>
        <taxon>Polychaeta incertae sedis</taxon>
        <taxon>Dinophilidae</taxon>
        <taxon>Dimorphilus</taxon>
    </lineage>
</organism>
<gene>
    <name evidence="11" type="ORF">DGYR_LOCUS5143</name>
</gene>
<evidence type="ECO:0000313" key="11">
    <source>
        <dbReference type="EMBL" id="CAD5116533.1"/>
    </source>
</evidence>
<dbReference type="Gene3D" id="3.90.190.10">
    <property type="entry name" value="Protein tyrosine phosphatase superfamily"/>
    <property type="match status" value="1"/>
</dbReference>
<evidence type="ECO:0000256" key="2">
    <source>
        <dbReference type="ARBA" id="ARBA00008601"/>
    </source>
</evidence>
<dbReference type="PROSITE" id="PS50056">
    <property type="entry name" value="TYR_PHOSPHATASE_2"/>
    <property type="match status" value="1"/>
</dbReference>
<dbReference type="GO" id="GO:0005737">
    <property type="term" value="C:cytoplasm"/>
    <property type="evidence" value="ECO:0007669"/>
    <property type="project" value="TreeGrafter"/>
</dbReference>
<evidence type="ECO:0000256" key="4">
    <source>
        <dbReference type="ARBA" id="ARBA00022801"/>
    </source>
</evidence>
<dbReference type="InterPro" id="IPR036873">
    <property type="entry name" value="Rhodanese-like_dom_sf"/>
</dbReference>
<dbReference type="GO" id="GO:0005634">
    <property type="term" value="C:nucleus"/>
    <property type="evidence" value="ECO:0007669"/>
    <property type="project" value="UniProtKB-SubCell"/>
</dbReference>
<protein>
    <recommendedName>
        <fullName evidence="3">protein-tyrosine-phosphatase</fullName>
        <ecNumber evidence="3">3.1.3.48</ecNumber>
    </recommendedName>
</protein>
<evidence type="ECO:0000259" key="8">
    <source>
        <dbReference type="PROSITE" id="PS50054"/>
    </source>
</evidence>
<dbReference type="Proteomes" id="UP000549394">
    <property type="component" value="Unassembled WGS sequence"/>
</dbReference>
<dbReference type="SMART" id="SM00195">
    <property type="entry name" value="DSPc"/>
    <property type="match status" value="1"/>
</dbReference>
<feature type="domain" description="Tyrosine specific protein phosphatases" evidence="9">
    <location>
        <begin position="236"/>
        <end position="293"/>
    </location>
</feature>
<evidence type="ECO:0000313" key="12">
    <source>
        <dbReference type="Proteomes" id="UP000549394"/>
    </source>
</evidence>
<comment type="subcellular location">
    <subcellularLocation>
        <location evidence="1">Nucleus</location>
    </subcellularLocation>
</comment>
<dbReference type="EC" id="3.1.3.48" evidence="3"/>
<name>A0A7I8VKH5_9ANNE</name>
<feature type="region of interest" description="Disordered" evidence="7">
    <location>
        <begin position="313"/>
        <end position="343"/>
    </location>
</feature>
<dbReference type="SMART" id="SM00404">
    <property type="entry name" value="PTPc_motif"/>
    <property type="match status" value="1"/>
</dbReference>
<dbReference type="InterPro" id="IPR001763">
    <property type="entry name" value="Rhodanese-like_dom"/>
</dbReference>
<sequence length="387" mass="42791">MTTRDLGEKLTETQDDGVLIIDTRPPMIFNASHIKQAHNVHWPPIVKRRSGNHMNLENIIRCPHTRAKLAAGLFHTIVAYDERSISLSSVPKDANLILVLQSLEKQATKVKNLRFLEGGFEQFRYEHLHLCTSASSSLPSDDVNLASISGHGYLSVPASLPNKQHHPILDQGDPVQLLPWLYLGSAWHSRQLSILSRLEVTALLNVSSNEPTPPPPFAVKSKRIPVDDTCTSDISCWFADAVKFIDRVHSEGGKVLVHCLAGISRSATICLAYLMKQRKYTLDQAFDYLKARREIISPNLNFMRQLQEYETALKREPSTPLASPPSSAPVGSHSAPNTPRAKRRALSLQLTPCTQQAAFVFDIPSISSSNSPSGSFTHSPTLVESPS</sequence>
<evidence type="ECO:0000256" key="6">
    <source>
        <dbReference type="ARBA" id="ARBA00023242"/>
    </source>
</evidence>
<feature type="compositionally biased region" description="Low complexity" evidence="7">
    <location>
        <begin position="368"/>
        <end position="380"/>
    </location>
</feature>
<evidence type="ECO:0000259" key="9">
    <source>
        <dbReference type="PROSITE" id="PS50056"/>
    </source>
</evidence>
<dbReference type="InterPro" id="IPR016130">
    <property type="entry name" value="Tyr_Pase_AS"/>
</dbReference>
<dbReference type="InterPro" id="IPR008343">
    <property type="entry name" value="MKP"/>
</dbReference>
<dbReference type="InterPro" id="IPR020422">
    <property type="entry name" value="TYR_PHOSPHATASE_DUAL_dom"/>
</dbReference>
<dbReference type="SUPFAM" id="SSF52799">
    <property type="entry name" value="(Phosphotyrosine protein) phosphatases II"/>
    <property type="match status" value="1"/>
</dbReference>
<evidence type="ECO:0000256" key="7">
    <source>
        <dbReference type="SAM" id="MobiDB-lite"/>
    </source>
</evidence>
<feature type="domain" description="Rhodanese" evidence="10">
    <location>
        <begin position="14"/>
        <end position="132"/>
    </location>
</feature>
<keyword evidence="5" id="KW-0904">Protein phosphatase</keyword>
<dbReference type="InterPro" id="IPR003595">
    <property type="entry name" value="Tyr_Pase_cat"/>
</dbReference>
<accession>A0A7I8VKH5</accession>
<dbReference type="SUPFAM" id="SSF52821">
    <property type="entry name" value="Rhodanese/Cell cycle control phosphatase"/>
    <property type="match status" value="1"/>
</dbReference>
<dbReference type="SMART" id="SM00450">
    <property type="entry name" value="RHOD"/>
    <property type="match status" value="1"/>
</dbReference>
<dbReference type="InterPro" id="IPR029021">
    <property type="entry name" value="Prot-tyrosine_phosphatase-like"/>
</dbReference>